<feature type="compositionally biased region" description="Polar residues" evidence="1">
    <location>
        <begin position="246"/>
        <end position="256"/>
    </location>
</feature>
<evidence type="ECO:0000313" key="4">
    <source>
        <dbReference type="RefSeq" id="XP_006026154.1"/>
    </source>
</evidence>
<evidence type="ECO:0000256" key="1">
    <source>
        <dbReference type="SAM" id="MobiDB-lite"/>
    </source>
</evidence>
<evidence type="ECO:0000259" key="2">
    <source>
        <dbReference type="Pfam" id="PF15477"/>
    </source>
</evidence>
<protein>
    <submittedName>
        <fullName evidence="4">Lysine-rich nucleolar protein 1</fullName>
    </submittedName>
</protein>
<feature type="domain" description="Small acidic protein-like" evidence="2">
    <location>
        <begin position="513"/>
        <end position="586"/>
    </location>
</feature>
<dbReference type="PANTHER" id="PTHR22426:SF1">
    <property type="entry name" value="LYSINE-RICH NUCLEOLAR PROTEIN 1"/>
    <property type="match status" value="1"/>
</dbReference>
<dbReference type="eggNOG" id="ENOG502S1WB">
    <property type="taxonomic scope" value="Eukaryota"/>
</dbReference>
<reference evidence="4" key="1">
    <citation type="submission" date="2025-08" db="UniProtKB">
        <authorList>
            <consortium name="RefSeq"/>
        </authorList>
    </citation>
    <scope>IDENTIFICATION</scope>
</reference>
<dbReference type="InParanoid" id="A0A1U7S8D6"/>
<dbReference type="RefSeq" id="XP_006026154.1">
    <property type="nucleotide sequence ID" value="XM_006026092.3"/>
</dbReference>
<dbReference type="KEGG" id="asn:102378137"/>
<feature type="compositionally biased region" description="Basic residues" evidence="1">
    <location>
        <begin position="65"/>
        <end position="77"/>
    </location>
</feature>
<dbReference type="InterPro" id="IPR028124">
    <property type="entry name" value="SMAP_dom"/>
</dbReference>
<proteinExistence type="predicted"/>
<feature type="region of interest" description="Disordered" evidence="1">
    <location>
        <begin position="199"/>
        <end position="463"/>
    </location>
</feature>
<name>A0A1U7S8D6_ALLSI</name>
<feature type="region of interest" description="Disordered" evidence="1">
    <location>
        <begin position="537"/>
        <end position="561"/>
    </location>
</feature>
<gene>
    <name evidence="4" type="primary">KNOP1</name>
</gene>
<feature type="region of interest" description="Disordered" evidence="1">
    <location>
        <begin position="1"/>
        <end position="109"/>
    </location>
</feature>
<dbReference type="GeneID" id="102378137"/>
<keyword evidence="3" id="KW-1185">Reference proteome</keyword>
<dbReference type="Proteomes" id="UP000189705">
    <property type="component" value="Unplaced"/>
</dbReference>
<dbReference type="CTD" id="400506"/>
<sequence>MIVKKEGRSDDKETAHKKKTKPMKTTGSQTDIKIEEGIQCESQAKPKVREKKRLAKKKDSDWVNSKKKKVGSKSKKKACFENSVNVESHPDSQPLTKTEGKTKFLKKKKRKDKGLYFLPLESGQNCSPGLKNYTADNQENVFTGKEPRKTITRKSEGDRKVTKMKKKKKGKDTFSLTLKYNESSECHISSKKLQKNYINNSQEKITRKKHRKEIVQNDESGSNRRKKKKKKKKDKHTSLLKLKGNVDNNHGTSNHNIPVGDLKNKQDISSQESTPVTERENIVQNSESDRDVTKKSKTISLPAGEDNQDHTSSTPNKYLSRHQKDKFQDKVLTGKKRKEKSGGKSAIIKKKKKKIHKEEQEVAKCVTPSDVEKDASMGGKATPVKSNKKKKTKTKAVEGAAMGSTDGGSCETNNMPYEGKKPKKRKKQGPETSAEEPSMKKKTKIKMKEEKTDSEAVESENDVAVVGEKKGNCDEINIDKLRRQALQEEIDRESGKTMGLRSKVQSDTKFGQWSTAAFESSDEKAKFLRLMGGFKKGSASVQDPPAITEKPNMALSREEEEKLKQALHMEFEKAMNLKHHRRVGLGFQPVSKKIYIDKHASRSIKFED</sequence>
<dbReference type="OrthoDB" id="9451331at2759"/>
<dbReference type="PANTHER" id="PTHR22426">
    <property type="entry name" value="ARGININE_SERINE-RICH COILED-COIL PROTEIN 2"/>
    <property type="match status" value="1"/>
</dbReference>
<feature type="compositionally biased region" description="Basic and acidic residues" evidence="1">
    <location>
        <begin position="1"/>
        <end position="14"/>
    </location>
</feature>
<dbReference type="STRING" id="38654.A0A1U7S8D6"/>
<feature type="compositionally biased region" description="Polar residues" evidence="1">
    <location>
        <begin position="267"/>
        <end position="276"/>
    </location>
</feature>
<feature type="compositionally biased region" description="Basic and acidic residues" evidence="1">
    <location>
        <begin position="145"/>
        <end position="161"/>
    </location>
</feature>
<feature type="compositionally biased region" description="Basic and acidic residues" evidence="1">
    <location>
        <begin position="277"/>
        <end position="294"/>
    </location>
</feature>
<accession>A0A1U7S8D6</accession>
<organism evidence="3 4">
    <name type="scientific">Alligator sinensis</name>
    <name type="common">Chinese alligator</name>
    <dbReference type="NCBI Taxonomy" id="38654"/>
    <lineage>
        <taxon>Eukaryota</taxon>
        <taxon>Metazoa</taxon>
        <taxon>Chordata</taxon>
        <taxon>Craniata</taxon>
        <taxon>Vertebrata</taxon>
        <taxon>Euteleostomi</taxon>
        <taxon>Archelosauria</taxon>
        <taxon>Archosauria</taxon>
        <taxon>Crocodylia</taxon>
        <taxon>Alligatoridae</taxon>
        <taxon>Alligatorinae</taxon>
        <taxon>Alligator</taxon>
    </lineage>
</organism>
<evidence type="ECO:0000313" key="3">
    <source>
        <dbReference type="Proteomes" id="UP000189705"/>
    </source>
</evidence>
<feature type="compositionally biased region" description="Polar residues" evidence="1">
    <location>
        <begin position="82"/>
        <end position="95"/>
    </location>
</feature>
<feature type="region of interest" description="Disordered" evidence="1">
    <location>
        <begin position="145"/>
        <end position="172"/>
    </location>
</feature>
<dbReference type="AlphaFoldDB" id="A0A1U7S8D6"/>
<feature type="compositionally biased region" description="Basic residues" evidence="1">
    <location>
        <begin position="223"/>
        <end position="235"/>
    </location>
</feature>
<feature type="compositionally biased region" description="Basic residues" evidence="1">
    <location>
        <begin position="46"/>
        <end position="56"/>
    </location>
</feature>
<dbReference type="Pfam" id="PF15477">
    <property type="entry name" value="SMAP"/>
    <property type="match status" value="1"/>
</dbReference>